<evidence type="ECO:0000256" key="3">
    <source>
        <dbReference type="ARBA" id="ARBA00023163"/>
    </source>
</evidence>
<evidence type="ECO:0000313" key="7">
    <source>
        <dbReference type="Proteomes" id="UP000781958"/>
    </source>
</evidence>
<dbReference type="GO" id="GO:0003677">
    <property type="term" value="F:DNA binding"/>
    <property type="evidence" value="ECO:0007669"/>
    <property type="project" value="UniProtKB-KW"/>
</dbReference>
<dbReference type="InterPro" id="IPR001845">
    <property type="entry name" value="HTH_ArsR_DNA-bd_dom"/>
</dbReference>
<evidence type="ECO:0000259" key="5">
    <source>
        <dbReference type="PROSITE" id="PS50987"/>
    </source>
</evidence>
<evidence type="ECO:0000313" key="6">
    <source>
        <dbReference type="EMBL" id="MBP2293312.1"/>
    </source>
</evidence>
<keyword evidence="1" id="KW-0805">Transcription regulation</keyword>
<accession>A0ABS4SL69</accession>
<feature type="region of interest" description="Disordered" evidence="4">
    <location>
        <begin position="16"/>
        <end position="43"/>
    </location>
</feature>
<dbReference type="InterPro" id="IPR011991">
    <property type="entry name" value="ArsR-like_HTH"/>
</dbReference>
<dbReference type="NCBIfam" id="NF033788">
    <property type="entry name" value="HTH_metalloreg"/>
    <property type="match status" value="1"/>
</dbReference>
<dbReference type="RefSeq" id="WP_246500672.1">
    <property type="nucleotide sequence ID" value="NZ_JAGINP010000010.1"/>
</dbReference>
<dbReference type="Pfam" id="PF12840">
    <property type="entry name" value="HTH_20"/>
    <property type="match status" value="1"/>
</dbReference>
<evidence type="ECO:0000256" key="4">
    <source>
        <dbReference type="SAM" id="MobiDB-lite"/>
    </source>
</evidence>
<dbReference type="InterPro" id="IPR051011">
    <property type="entry name" value="Metal_resp_trans_reg"/>
</dbReference>
<protein>
    <submittedName>
        <fullName evidence="6">DNA-binding transcriptional ArsR family regulator</fullName>
    </submittedName>
</protein>
<reference evidence="6 7" key="1">
    <citation type="submission" date="2021-03" db="EMBL/GenBank/DDBJ databases">
        <title>Genomic Encyclopedia of Type Strains, Phase III (KMG-III): the genomes of soil and plant-associated and newly described type strains.</title>
        <authorList>
            <person name="Whitman W."/>
        </authorList>
    </citation>
    <scope>NUCLEOTIDE SEQUENCE [LARGE SCALE GENOMIC DNA]</scope>
    <source>
        <strain evidence="6 7">IMMIB AFH-6</strain>
    </source>
</reference>
<comment type="caution">
    <text evidence="6">The sequence shown here is derived from an EMBL/GenBank/DDBJ whole genome shotgun (WGS) entry which is preliminary data.</text>
</comment>
<dbReference type="EMBL" id="JAGINP010000010">
    <property type="protein sequence ID" value="MBP2293312.1"/>
    <property type="molecule type" value="Genomic_DNA"/>
</dbReference>
<gene>
    <name evidence="6" type="ORF">J2851_003095</name>
</gene>
<sequence>MKFAVASQNSGITDVMSGLTSKRVESRKTGVRPNRRGAEGAPPAVDLSPYYHDFGSTVEQCLVPRYIRPMTLERTAERLEALGHVTRLEIYRWLVRAGADGLAVGDLQKRVGIPLTTLSHHLRKLVLVDLVTQERRGTTLICRANYDSMRAVLSFMTEECCADAKGCKAA</sequence>
<name>A0ABS4SL69_9PROT</name>
<keyword evidence="2 6" id="KW-0238">DNA-binding</keyword>
<dbReference type="SMART" id="SM00418">
    <property type="entry name" value="HTH_ARSR"/>
    <property type="match status" value="1"/>
</dbReference>
<dbReference type="PANTHER" id="PTHR43132:SF2">
    <property type="entry name" value="ARSENICAL RESISTANCE OPERON REPRESSOR ARSR-RELATED"/>
    <property type="match status" value="1"/>
</dbReference>
<dbReference type="Gene3D" id="1.10.10.10">
    <property type="entry name" value="Winged helix-like DNA-binding domain superfamily/Winged helix DNA-binding domain"/>
    <property type="match status" value="1"/>
</dbReference>
<feature type="domain" description="HTH arsR-type" evidence="5">
    <location>
        <begin position="67"/>
        <end position="164"/>
    </location>
</feature>
<dbReference type="SUPFAM" id="SSF46785">
    <property type="entry name" value="Winged helix' DNA-binding domain"/>
    <property type="match status" value="1"/>
</dbReference>
<evidence type="ECO:0000256" key="1">
    <source>
        <dbReference type="ARBA" id="ARBA00023015"/>
    </source>
</evidence>
<dbReference type="InterPro" id="IPR036390">
    <property type="entry name" value="WH_DNA-bd_sf"/>
</dbReference>
<evidence type="ECO:0000256" key="2">
    <source>
        <dbReference type="ARBA" id="ARBA00023125"/>
    </source>
</evidence>
<keyword evidence="7" id="KW-1185">Reference proteome</keyword>
<dbReference type="Proteomes" id="UP000781958">
    <property type="component" value="Unassembled WGS sequence"/>
</dbReference>
<dbReference type="PROSITE" id="PS50987">
    <property type="entry name" value="HTH_ARSR_2"/>
    <property type="match status" value="1"/>
</dbReference>
<dbReference type="CDD" id="cd00090">
    <property type="entry name" value="HTH_ARSR"/>
    <property type="match status" value="1"/>
</dbReference>
<proteinExistence type="predicted"/>
<organism evidence="6 7">
    <name type="scientific">Azospirillum rugosum</name>
    <dbReference type="NCBI Taxonomy" id="416170"/>
    <lineage>
        <taxon>Bacteria</taxon>
        <taxon>Pseudomonadati</taxon>
        <taxon>Pseudomonadota</taxon>
        <taxon>Alphaproteobacteria</taxon>
        <taxon>Rhodospirillales</taxon>
        <taxon>Azospirillaceae</taxon>
        <taxon>Azospirillum</taxon>
    </lineage>
</organism>
<dbReference type="InterPro" id="IPR036388">
    <property type="entry name" value="WH-like_DNA-bd_sf"/>
</dbReference>
<dbReference type="PANTHER" id="PTHR43132">
    <property type="entry name" value="ARSENICAL RESISTANCE OPERON REPRESSOR ARSR-RELATED"/>
    <property type="match status" value="1"/>
</dbReference>
<keyword evidence="3" id="KW-0804">Transcription</keyword>